<sequence length="72" mass="8734">MPYHRRNNPFRVGKISLENTRSSIIDFFVGYRIEVIESMHVSQILQRFDGCRQMNKKREKKRYISTIEDQEL</sequence>
<evidence type="ECO:0000313" key="1">
    <source>
        <dbReference type="EMBL" id="KND96816.1"/>
    </source>
</evidence>
<reference evidence="2" key="1">
    <citation type="journal article" date="2015" name="BMC Genomics">
        <title>Draft genome of a commonly misdiagnosed multidrug resistant pathogen Candida auris.</title>
        <authorList>
            <person name="Chatterjee S."/>
            <person name="Alampalli S.V."/>
            <person name="Nageshan R.K."/>
            <person name="Chettiar S.T."/>
            <person name="Joshi S."/>
            <person name="Tatu U.S."/>
        </authorList>
    </citation>
    <scope>NUCLEOTIDE SEQUENCE [LARGE SCALE GENOMIC DNA]</scope>
    <source>
        <strain evidence="2">6684</strain>
    </source>
</reference>
<dbReference type="AlphaFoldDB" id="A0A0L0NRP7"/>
<organism evidence="1 2">
    <name type="scientific">Candidozyma auris</name>
    <name type="common">Yeast</name>
    <name type="synonym">Candida auris</name>
    <dbReference type="NCBI Taxonomy" id="498019"/>
    <lineage>
        <taxon>Eukaryota</taxon>
        <taxon>Fungi</taxon>
        <taxon>Dikarya</taxon>
        <taxon>Ascomycota</taxon>
        <taxon>Saccharomycotina</taxon>
        <taxon>Pichiomycetes</taxon>
        <taxon>Metschnikowiaceae</taxon>
        <taxon>Candidozyma</taxon>
    </lineage>
</organism>
<dbReference type="Proteomes" id="UP000037122">
    <property type="component" value="Unassembled WGS sequence"/>
</dbReference>
<dbReference type="VEuPathDB" id="FungiDB:QG37_06932"/>
<dbReference type="EMBL" id="LGST01000050">
    <property type="protein sequence ID" value="KND96816.1"/>
    <property type="molecule type" value="Genomic_DNA"/>
</dbReference>
<protein>
    <submittedName>
        <fullName evidence="1">Uncharacterized protein</fullName>
    </submittedName>
</protein>
<name>A0A0L0NRP7_CANAR</name>
<gene>
    <name evidence="1" type="ORF">QG37_06932</name>
</gene>
<comment type="caution">
    <text evidence="1">The sequence shown here is derived from an EMBL/GenBank/DDBJ whole genome shotgun (WGS) entry which is preliminary data.</text>
</comment>
<accession>A0A0L0NRP7</accession>
<proteinExistence type="predicted"/>
<evidence type="ECO:0000313" key="2">
    <source>
        <dbReference type="Proteomes" id="UP000037122"/>
    </source>
</evidence>